<comment type="caution">
    <text evidence="1">The sequence shown here is derived from an EMBL/GenBank/DDBJ whole genome shotgun (WGS) entry which is preliminary data.</text>
</comment>
<evidence type="ECO:0000313" key="1">
    <source>
        <dbReference type="EMBL" id="MDU8886991.1"/>
    </source>
</evidence>
<accession>A0ABU3U9J8</accession>
<dbReference type="RefSeq" id="WP_316663089.1">
    <property type="nucleotide sequence ID" value="NZ_JAWHTF010000008.1"/>
</dbReference>
<gene>
    <name evidence="1" type="ORF">RXV94_12545</name>
</gene>
<reference evidence="1 2" key="1">
    <citation type="submission" date="2023-10" db="EMBL/GenBank/DDBJ databases">
        <title>Marimonas sp. nov. isolated from tidal mud flat.</title>
        <authorList>
            <person name="Jaincy N.J."/>
            <person name="Srinivasan S."/>
            <person name="Lee S.-S."/>
        </authorList>
    </citation>
    <scope>NUCLEOTIDE SEQUENCE [LARGE SCALE GENOMIC DNA]</scope>
    <source>
        <strain evidence="1 2">MJ-SS3</strain>
    </source>
</reference>
<protein>
    <submittedName>
        <fullName evidence="1">Uncharacterized protein</fullName>
    </submittedName>
</protein>
<proteinExistence type="predicted"/>
<name>A0ABU3U9J8_9FLAO</name>
<keyword evidence="2" id="KW-1185">Reference proteome</keyword>
<organism evidence="1 2">
    <name type="scientific">Gilvirhabdus luticola</name>
    <dbReference type="NCBI Taxonomy" id="3079858"/>
    <lineage>
        <taxon>Bacteria</taxon>
        <taxon>Pseudomonadati</taxon>
        <taxon>Bacteroidota</taxon>
        <taxon>Flavobacteriia</taxon>
        <taxon>Flavobacteriales</taxon>
        <taxon>Flavobacteriaceae</taxon>
        <taxon>Gilvirhabdus</taxon>
    </lineage>
</organism>
<dbReference type="EMBL" id="JAWHTF010000008">
    <property type="protein sequence ID" value="MDU8886991.1"/>
    <property type="molecule type" value="Genomic_DNA"/>
</dbReference>
<dbReference type="Proteomes" id="UP001268651">
    <property type="component" value="Unassembled WGS sequence"/>
</dbReference>
<sequence length="116" mass="14007">MKRKKTNVPIGNFRCLKPSAHVPENSILPISKKIRLNDIIKWKDNYVRIDFMIDRHPFELWNMIYKPKQGHNKVSLESRAYQTLKIKISKIKPELLEEVKRKRKMHKIKKKIKNFN</sequence>
<evidence type="ECO:0000313" key="2">
    <source>
        <dbReference type="Proteomes" id="UP001268651"/>
    </source>
</evidence>